<dbReference type="Proteomes" id="UP001165283">
    <property type="component" value="Unassembled WGS sequence"/>
</dbReference>
<reference evidence="2" key="1">
    <citation type="submission" date="2021-04" db="EMBL/GenBank/DDBJ databases">
        <title>Pseudonocardia sp. nov., isolated from sandy soil of mangrove forest.</title>
        <authorList>
            <person name="Zan Z."/>
            <person name="Huang R."/>
            <person name="Liu W."/>
        </authorList>
    </citation>
    <scope>NUCLEOTIDE SEQUENCE</scope>
    <source>
        <strain evidence="2">S2-4</strain>
    </source>
</reference>
<keyword evidence="3" id="KW-1185">Reference proteome</keyword>
<dbReference type="RefSeq" id="WP_252445028.1">
    <property type="nucleotide sequence ID" value="NZ_JAGSOV010000073.1"/>
</dbReference>
<protein>
    <submittedName>
        <fullName evidence="2">DUF3291 domain-containing protein</fullName>
    </submittedName>
</protein>
<feature type="domain" description="DUF3291" evidence="1">
    <location>
        <begin position="6"/>
        <end position="144"/>
    </location>
</feature>
<gene>
    <name evidence="2" type="ORF">KDL28_33110</name>
</gene>
<dbReference type="Pfam" id="PF11695">
    <property type="entry name" value="DUF3291"/>
    <property type="match status" value="1"/>
</dbReference>
<comment type="caution">
    <text evidence="2">The sequence shown here is derived from an EMBL/GenBank/DDBJ whole genome shotgun (WGS) entry which is preliminary data.</text>
</comment>
<name>A0ABT1AA45_9PSEU</name>
<evidence type="ECO:0000313" key="3">
    <source>
        <dbReference type="Proteomes" id="UP001165283"/>
    </source>
</evidence>
<sequence>MTASHLAQFNVARLRAPLDHPSSAGFMAGMDPMNDLADRSPGFVWRLTEDGKDNATGIRPIAPDVIITLSLWESLEALRAYAYHSEHLDYLRRRREWFLPHGLPAALVLWWVPVGLTPTVDEALERLDLLGTAGPTPRAFTFRQPFPAPTGPAVLA</sequence>
<dbReference type="Gene3D" id="3.30.70.100">
    <property type="match status" value="1"/>
</dbReference>
<accession>A0ABT1AA45</accession>
<dbReference type="EMBL" id="JAGSOV010000073">
    <property type="protein sequence ID" value="MCO1659912.1"/>
    <property type="molecule type" value="Genomic_DNA"/>
</dbReference>
<evidence type="ECO:0000313" key="2">
    <source>
        <dbReference type="EMBL" id="MCO1659912.1"/>
    </source>
</evidence>
<evidence type="ECO:0000259" key="1">
    <source>
        <dbReference type="Pfam" id="PF11695"/>
    </source>
</evidence>
<dbReference type="SUPFAM" id="SSF54909">
    <property type="entry name" value="Dimeric alpha+beta barrel"/>
    <property type="match status" value="1"/>
</dbReference>
<dbReference type="InterPro" id="IPR011008">
    <property type="entry name" value="Dimeric_a/b-barrel"/>
</dbReference>
<organism evidence="2 3">
    <name type="scientific">Pseudonocardia humida</name>
    <dbReference type="NCBI Taxonomy" id="2800819"/>
    <lineage>
        <taxon>Bacteria</taxon>
        <taxon>Bacillati</taxon>
        <taxon>Actinomycetota</taxon>
        <taxon>Actinomycetes</taxon>
        <taxon>Pseudonocardiales</taxon>
        <taxon>Pseudonocardiaceae</taxon>
        <taxon>Pseudonocardia</taxon>
    </lineage>
</organism>
<dbReference type="InterPro" id="IPR021708">
    <property type="entry name" value="DUF3291"/>
</dbReference>
<proteinExistence type="predicted"/>